<evidence type="ECO:0000259" key="3">
    <source>
        <dbReference type="Pfam" id="PF00535"/>
    </source>
</evidence>
<dbReference type="CDD" id="cd00761">
    <property type="entry name" value="Glyco_tranf_GTA_type"/>
    <property type="match status" value="1"/>
</dbReference>
<evidence type="ECO:0000256" key="1">
    <source>
        <dbReference type="ARBA" id="ARBA00022676"/>
    </source>
</evidence>
<feature type="domain" description="Glycosyltransferase 2-like" evidence="3">
    <location>
        <begin position="10"/>
        <end position="131"/>
    </location>
</feature>
<keyword evidence="5" id="KW-1185">Reference proteome</keyword>
<protein>
    <submittedName>
        <fullName evidence="4">Glycosyltransferase</fullName>
        <ecNumber evidence="4">2.4.-.-</ecNumber>
    </submittedName>
</protein>
<dbReference type="Gene3D" id="3.90.550.10">
    <property type="entry name" value="Spore Coat Polysaccharide Biosynthesis Protein SpsA, Chain A"/>
    <property type="match status" value="1"/>
</dbReference>
<accession>A0ABW9JJ90</accession>
<dbReference type="SUPFAM" id="SSF53448">
    <property type="entry name" value="Nucleotide-diphospho-sugar transferases"/>
    <property type="match status" value="1"/>
</dbReference>
<evidence type="ECO:0000256" key="2">
    <source>
        <dbReference type="ARBA" id="ARBA00022679"/>
    </source>
</evidence>
<comment type="caution">
    <text evidence="4">The sequence shown here is derived from an EMBL/GenBank/DDBJ whole genome shotgun (WGS) entry which is preliminary data.</text>
</comment>
<gene>
    <name evidence="4" type="ORF">E5L68_010330</name>
</gene>
<evidence type="ECO:0000313" key="4">
    <source>
        <dbReference type="EMBL" id="MFN0291791.1"/>
    </source>
</evidence>
<dbReference type="EC" id="2.4.-.-" evidence="4"/>
<name>A0ABW9JJ90_9SPHI</name>
<dbReference type="InterPro" id="IPR001173">
    <property type="entry name" value="Glyco_trans_2-like"/>
</dbReference>
<dbReference type="RefSeq" id="WP_212751607.1">
    <property type="nucleotide sequence ID" value="NZ_SRMP02000014.1"/>
</dbReference>
<dbReference type="Pfam" id="PF00535">
    <property type="entry name" value="Glycos_transf_2"/>
    <property type="match status" value="1"/>
</dbReference>
<dbReference type="PANTHER" id="PTHR22916">
    <property type="entry name" value="GLYCOSYLTRANSFERASE"/>
    <property type="match status" value="1"/>
</dbReference>
<dbReference type="GO" id="GO:0016757">
    <property type="term" value="F:glycosyltransferase activity"/>
    <property type="evidence" value="ECO:0007669"/>
    <property type="project" value="UniProtKB-KW"/>
</dbReference>
<dbReference type="InterPro" id="IPR029044">
    <property type="entry name" value="Nucleotide-diphossugar_trans"/>
</dbReference>
<sequence>MEINATPLVSVIVPVYNAEEYLAKCIENILQQTYKNIEIIVVDDGSTDHSAEIAESYPVKLIKQENLGVSVARNAGINAANGQFLHFMDVDDVINAEFYQKLVSAILETGVDIACGEMINQRQNNQSSYFKKIKVYRSISDKLTVTYVGRIGYVWRYLFQTEFLKKHNLQFEEGRIVEDLMFSLCAVYFANGLVVVPGAKYTYVHRENSQLTIVGDKYQAKRDRDWQHAKAQRKAFSEKHGFKIPGVNTGKLRYLWWKIKKSKLFNS</sequence>
<reference evidence="4 5" key="1">
    <citation type="submission" date="2024-12" db="EMBL/GenBank/DDBJ databases">
        <authorList>
            <person name="Hu S."/>
        </authorList>
    </citation>
    <scope>NUCLEOTIDE SEQUENCE [LARGE SCALE GENOMIC DNA]</scope>
    <source>
        <strain evidence="4 5">P-25</strain>
    </source>
</reference>
<keyword evidence="2 4" id="KW-0808">Transferase</keyword>
<dbReference type="Proteomes" id="UP001517367">
    <property type="component" value="Unassembled WGS sequence"/>
</dbReference>
<evidence type="ECO:0000313" key="5">
    <source>
        <dbReference type="Proteomes" id="UP001517367"/>
    </source>
</evidence>
<proteinExistence type="predicted"/>
<dbReference type="PANTHER" id="PTHR22916:SF51">
    <property type="entry name" value="GLYCOSYLTRANSFERASE EPSH-RELATED"/>
    <property type="match status" value="1"/>
</dbReference>
<keyword evidence="1 4" id="KW-0328">Glycosyltransferase</keyword>
<dbReference type="EMBL" id="SRMP02000014">
    <property type="protein sequence ID" value="MFN0291791.1"/>
    <property type="molecule type" value="Genomic_DNA"/>
</dbReference>
<organism evidence="4 5">
    <name type="scientific">Pedobacter helvus</name>
    <dbReference type="NCBI Taxonomy" id="2563444"/>
    <lineage>
        <taxon>Bacteria</taxon>
        <taxon>Pseudomonadati</taxon>
        <taxon>Bacteroidota</taxon>
        <taxon>Sphingobacteriia</taxon>
        <taxon>Sphingobacteriales</taxon>
        <taxon>Sphingobacteriaceae</taxon>
        <taxon>Pedobacter</taxon>
    </lineage>
</organism>